<comment type="catalytic activity">
    <reaction evidence="1">
        <text>Thiol-dependent hydrolysis of ester, thioester, amide, peptide and isopeptide bonds formed by the C-terminal Gly of ubiquitin (a 76-residue protein attached to proteins as an intracellular targeting signal).</text>
        <dbReference type="EC" id="3.4.19.12"/>
    </reaction>
</comment>
<keyword evidence="4" id="KW-0833">Ubl conjugation pathway</keyword>
<dbReference type="EMBL" id="MCBR01016950">
    <property type="protein sequence ID" value="RKF60077.1"/>
    <property type="molecule type" value="Genomic_DNA"/>
</dbReference>
<evidence type="ECO:0000256" key="1">
    <source>
        <dbReference type="ARBA" id="ARBA00000707"/>
    </source>
</evidence>
<evidence type="ECO:0000259" key="8">
    <source>
        <dbReference type="PROSITE" id="PS50235"/>
    </source>
</evidence>
<dbReference type="GO" id="GO:0005829">
    <property type="term" value="C:cytosol"/>
    <property type="evidence" value="ECO:0007669"/>
    <property type="project" value="TreeGrafter"/>
</dbReference>
<dbReference type="PANTHER" id="PTHR24006:SF687">
    <property type="entry name" value="UBIQUITIN CARBOXYL-TERMINAL HYDROLASE 10"/>
    <property type="match status" value="1"/>
</dbReference>
<feature type="domain" description="USP" evidence="8">
    <location>
        <begin position="392"/>
        <end position="790"/>
    </location>
</feature>
<dbReference type="OrthoDB" id="429671at2759"/>
<dbReference type="GO" id="GO:0004843">
    <property type="term" value="F:cysteine-type deubiquitinase activity"/>
    <property type="evidence" value="ECO:0007669"/>
    <property type="project" value="UniProtKB-EC"/>
</dbReference>
<comment type="caution">
    <text evidence="9">The sequence shown here is derived from an EMBL/GenBank/DDBJ whole genome shotgun (WGS) entry which is preliminary data.</text>
</comment>
<dbReference type="InterPro" id="IPR018200">
    <property type="entry name" value="USP_CS"/>
</dbReference>
<dbReference type="GO" id="GO:0005634">
    <property type="term" value="C:nucleus"/>
    <property type="evidence" value="ECO:0007669"/>
    <property type="project" value="TreeGrafter"/>
</dbReference>
<keyword evidence="6" id="KW-0788">Thiol protease</keyword>
<dbReference type="GO" id="GO:0016579">
    <property type="term" value="P:protein deubiquitination"/>
    <property type="evidence" value="ECO:0007669"/>
    <property type="project" value="InterPro"/>
</dbReference>
<evidence type="ECO:0000256" key="6">
    <source>
        <dbReference type="ARBA" id="ARBA00022807"/>
    </source>
</evidence>
<dbReference type="GO" id="GO:0006508">
    <property type="term" value="P:proteolysis"/>
    <property type="evidence" value="ECO:0007669"/>
    <property type="project" value="UniProtKB-KW"/>
</dbReference>
<dbReference type="AlphaFoldDB" id="A0A420HRP5"/>
<dbReference type="SUPFAM" id="SSF54001">
    <property type="entry name" value="Cysteine proteinases"/>
    <property type="match status" value="1"/>
</dbReference>
<evidence type="ECO:0000256" key="5">
    <source>
        <dbReference type="ARBA" id="ARBA00022801"/>
    </source>
</evidence>
<dbReference type="PROSITE" id="PS00972">
    <property type="entry name" value="USP_1"/>
    <property type="match status" value="1"/>
</dbReference>
<dbReference type="InterPro" id="IPR028889">
    <property type="entry name" value="USP"/>
</dbReference>
<dbReference type="EC" id="3.4.19.12" evidence="2"/>
<evidence type="ECO:0000313" key="9">
    <source>
        <dbReference type="EMBL" id="RKF60077.1"/>
    </source>
</evidence>
<reference evidence="9 10" key="1">
    <citation type="journal article" date="2018" name="BMC Genomics">
        <title>Comparative genome analyses reveal sequence features reflecting distinct modes of host-adaptation between dicot and monocot powdery mildew.</title>
        <authorList>
            <person name="Wu Y."/>
            <person name="Ma X."/>
            <person name="Pan Z."/>
            <person name="Kale S.D."/>
            <person name="Song Y."/>
            <person name="King H."/>
            <person name="Zhang Q."/>
            <person name="Presley C."/>
            <person name="Deng X."/>
            <person name="Wei C.I."/>
            <person name="Xiao S."/>
        </authorList>
    </citation>
    <scope>NUCLEOTIDE SEQUENCE [LARGE SCALE GENOMIC DNA]</scope>
    <source>
        <strain evidence="9">UCSC1</strain>
    </source>
</reference>
<dbReference type="CDD" id="cd02257">
    <property type="entry name" value="Peptidase_C19"/>
    <property type="match status" value="1"/>
</dbReference>
<name>A0A420HRP5_9PEZI</name>
<feature type="region of interest" description="Disordered" evidence="7">
    <location>
        <begin position="113"/>
        <end position="146"/>
    </location>
</feature>
<dbReference type="InterPro" id="IPR038765">
    <property type="entry name" value="Papain-like_cys_pep_sf"/>
</dbReference>
<keyword evidence="3" id="KW-0645">Protease</keyword>
<organism evidence="9 10">
    <name type="scientific">Golovinomyces cichoracearum</name>
    <dbReference type="NCBI Taxonomy" id="62708"/>
    <lineage>
        <taxon>Eukaryota</taxon>
        <taxon>Fungi</taxon>
        <taxon>Dikarya</taxon>
        <taxon>Ascomycota</taxon>
        <taxon>Pezizomycotina</taxon>
        <taxon>Leotiomycetes</taxon>
        <taxon>Erysiphales</taxon>
        <taxon>Erysiphaceae</taxon>
        <taxon>Golovinomyces</taxon>
    </lineage>
</organism>
<evidence type="ECO:0000313" key="10">
    <source>
        <dbReference type="Proteomes" id="UP000285405"/>
    </source>
</evidence>
<evidence type="ECO:0000256" key="7">
    <source>
        <dbReference type="SAM" id="MobiDB-lite"/>
    </source>
</evidence>
<evidence type="ECO:0000256" key="3">
    <source>
        <dbReference type="ARBA" id="ARBA00022670"/>
    </source>
</evidence>
<dbReference type="PANTHER" id="PTHR24006">
    <property type="entry name" value="UBIQUITIN CARBOXYL-TERMINAL HYDROLASE"/>
    <property type="match status" value="1"/>
</dbReference>
<sequence length="846" mass="94592">MMNSRHLPAGQGIPMDTGRRRAYNQNQYQNQQFPQQSIYPPYIQTYSASYYSQSMQPPYQNSQPPIPYTPYQSYVRSPPIQQYVAPPLQPLQVPFPRSNNPPAALPIQQAFSPHTQTPLSSRSSQSSTTIATSLVSSTSKKNSSENVQIARPALIVTPPFKAPLPWFSRPDLSWPERRTPIKRRPLKNISGTVKLPINIRRCSIDKSQTQTTEDKIIISETNTSHKSEDTLTNLTTPVSVQPQKCHTDIIQGTKTASKLNNRPTPVVPALPRSLHRYALSPSLDKDEEGKNLFHNDISHQACVPDIEKPQETAKIIAQEQEPAAQASAWKTPKTWAGIFHPSATSSNLASREAVPQSISQESQVKIVTSLAEVLESFSTKSNESKIAFLEPRGLVNTGNMCYMNSILQVLIFCTLFYDFLDQVSKRAVCSLKSITPLLDAMILFMREYSVINSGISADQLCTRLKEGELEQYGDPFIPDFFYNVINRLPRFSSMRRGHQQDAEEFLGFLLEGLHDECVQAIRNTSNEESIKASSPCKEAPSLSRTDTAQLFSTVDCTGWLEVGPKQKASITRSSGPITIETPVTKIFGGNLRSELRVPGLKDSVTMEPFQSLLLDIGAPHVNNIVDALRGLTNPEPLHGVFKSPKGPDVKATKQVFIENLPPVLILYLKRFQYDNTGGTQKIWKKIGYPLELELPIEVFSRQKRVAFSNTGLPKYRLISAVYHHGKNASGGHYTVDVRRQDGQEWIRLDDTVIKRIKSEDVAEGGNEEDPEVIASNIDQKKKTTSVFNTKFDSLQQSTEKDGWKQASGPGKKWPNTVNGNSPCKLPSDNFSLKDNKVAYLLFYQKI</sequence>
<feature type="region of interest" description="Disordered" evidence="7">
    <location>
        <begin position="795"/>
        <end position="818"/>
    </location>
</feature>
<evidence type="ECO:0000256" key="2">
    <source>
        <dbReference type="ARBA" id="ARBA00012759"/>
    </source>
</evidence>
<dbReference type="PROSITE" id="PS50235">
    <property type="entry name" value="USP_3"/>
    <property type="match status" value="1"/>
</dbReference>
<protein>
    <recommendedName>
        <fullName evidence="2">ubiquitinyl hydrolase 1</fullName>
        <ecNumber evidence="2">3.4.19.12</ecNumber>
    </recommendedName>
</protein>
<proteinExistence type="predicted"/>
<accession>A0A420HRP5</accession>
<dbReference type="InterPro" id="IPR050164">
    <property type="entry name" value="Peptidase_C19"/>
</dbReference>
<dbReference type="Proteomes" id="UP000285405">
    <property type="component" value="Unassembled WGS sequence"/>
</dbReference>
<evidence type="ECO:0000256" key="4">
    <source>
        <dbReference type="ARBA" id="ARBA00022786"/>
    </source>
</evidence>
<keyword evidence="5 9" id="KW-0378">Hydrolase</keyword>
<dbReference type="Gene3D" id="3.90.70.10">
    <property type="entry name" value="Cysteine proteinases"/>
    <property type="match status" value="1"/>
</dbReference>
<gene>
    <name evidence="9" type="ORF">GcC1_169002</name>
</gene>
<feature type="compositionally biased region" description="Low complexity" evidence="7">
    <location>
        <begin position="115"/>
        <end position="146"/>
    </location>
</feature>
<dbReference type="InterPro" id="IPR001394">
    <property type="entry name" value="Peptidase_C19_UCH"/>
</dbReference>
<dbReference type="Pfam" id="PF00443">
    <property type="entry name" value="UCH"/>
    <property type="match status" value="1"/>
</dbReference>